<keyword evidence="1" id="KW-0812">Transmembrane</keyword>
<sequence>MIVEIATAISLIKGAKQAFDVAKEAFDEIKECAEAGKSAHDSLSALTSFFSAAGKAEEGIAKAKELNENPPDNVPEDRRSDYEIVIDMMVAERQLKQFYVELREMFTYQFQEPGLYQEFMDRLQKLRDGRRRAETEKLLHKKAVEMQARRKRQQQFDVVFQVLGGAVVIFIIVAFFWVMLWMFSQKGAF</sequence>
<evidence type="ECO:0000256" key="1">
    <source>
        <dbReference type="SAM" id="Phobius"/>
    </source>
</evidence>
<dbReference type="EMBL" id="LR796389">
    <property type="protein sequence ID" value="CAB4141372.1"/>
    <property type="molecule type" value="Genomic_DNA"/>
</dbReference>
<evidence type="ECO:0000313" key="3">
    <source>
        <dbReference type="EMBL" id="CAB4157885.1"/>
    </source>
</evidence>
<keyword evidence="1" id="KW-0472">Membrane</keyword>
<proteinExistence type="predicted"/>
<gene>
    <name evidence="2" type="ORF">UFOVP414_25</name>
    <name evidence="3" type="ORF">UFOVP687_31</name>
</gene>
<reference evidence="3" key="1">
    <citation type="submission" date="2020-04" db="EMBL/GenBank/DDBJ databases">
        <authorList>
            <person name="Chiriac C."/>
            <person name="Salcher M."/>
            <person name="Ghai R."/>
            <person name="Kavagutti S V."/>
        </authorList>
    </citation>
    <scope>NUCLEOTIDE SEQUENCE</scope>
</reference>
<name>A0A6J5NL02_9CAUD</name>
<keyword evidence="1" id="KW-1133">Transmembrane helix</keyword>
<organism evidence="3">
    <name type="scientific">uncultured Caudovirales phage</name>
    <dbReference type="NCBI Taxonomy" id="2100421"/>
    <lineage>
        <taxon>Viruses</taxon>
        <taxon>Duplodnaviria</taxon>
        <taxon>Heunggongvirae</taxon>
        <taxon>Uroviricota</taxon>
        <taxon>Caudoviricetes</taxon>
        <taxon>Peduoviridae</taxon>
        <taxon>Maltschvirus</taxon>
        <taxon>Maltschvirus maltsch</taxon>
    </lineage>
</organism>
<feature type="transmembrane region" description="Helical" evidence="1">
    <location>
        <begin position="158"/>
        <end position="183"/>
    </location>
</feature>
<dbReference type="EMBL" id="LR796665">
    <property type="protein sequence ID" value="CAB4157885.1"/>
    <property type="molecule type" value="Genomic_DNA"/>
</dbReference>
<evidence type="ECO:0000313" key="2">
    <source>
        <dbReference type="EMBL" id="CAB4141372.1"/>
    </source>
</evidence>
<protein>
    <submittedName>
        <fullName evidence="3">Uncharacterized protein</fullName>
    </submittedName>
</protein>
<accession>A0A6J5NL02</accession>